<proteinExistence type="inferred from homology"/>
<comment type="function">
    <text evidence="9">Catalyzes the first step in the biosynthesis of NAD from nicotinic acid, the ATP-dependent synthesis of beta-nicotinate D-ribonucleotide from nicotinate and 5-phospho-D-ribose 1-phosphate.</text>
</comment>
<protein>
    <recommendedName>
        <fullName evidence="3 9">Nicotinate phosphoribosyltransferase</fullName>
        <ecNumber evidence="3 9">6.3.4.21</ecNumber>
    </recommendedName>
</protein>
<comment type="catalytic activity">
    <reaction evidence="8 9">
        <text>5-phospho-alpha-D-ribose 1-diphosphate + nicotinate + ATP + H2O = nicotinate beta-D-ribonucleotide + ADP + phosphate + diphosphate</text>
        <dbReference type="Rhea" id="RHEA:36163"/>
        <dbReference type="ChEBI" id="CHEBI:15377"/>
        <dbReference type="ChEBI" id="CHEBI:30616"/>
        <dbReference type="ChEBI" id="CHEBI:32544"/>
        <dbReference type="ChEBI" id="CHEBI:33019"/>
        <dbReference type="ChEBI" id="CHEBI:43474"/>
        <dbReference type="ChEBI" id="CHEBI:57502"/>
        <dbReference type="ChEBI" id="CHEBI:58017"/>
        <dbReference type="ChEBI" id="CHEBI:456216"/>
        <dbReference type="EC" id="6.3.4.21"/>
    </reaction>
</comment>
<dbReference type="PIRSF" id="PIRSF000484">
    <property type="entry name" value="NAPRT"/>
    <property type="match status" value="1"/>
</dbReference>
<organism evidence="11 12">
    <name type="scientific">Nocardioides humilatus</name>
    <dbReference type="NCBI Taxonomy" id="2607660"/>
    <lineage>
        <taxon>Bacteria</taxon>
        <taxon>Bacillati</taxon>
        <taxon>Actinomycetota</taxon>
        <taxon>Actinomycetes</taxon>
        <taxon>Propionibacteriales</taxon>
        <taxon>Nocardioidaceae</taxon>
        <taxon>Nocardioides</taxon>
    </lineage>
</organism>
<gene>
    <name evidence="11" type="ORF">F0U44_17755</name>
</gene>
<dbReference type="AlphaFoldDB" id="A0A5B1LA71"/>
<dbReference type="PANTHER" id="PTHR11098:SF8">
    <property type="entry name" value="NICOTINATE PHOSPHORIBOSYLTRANSFERASE PNCB1"/>
    <property type="match status" value="1"/>
</dbReference>
<dbReference type="GO" id="GO:0004516">
    <property type="term" value="F:nicotinate phosphoribosyltransferase activity"/>
    <property type="evidence" value="ECO:0007669"/>
    <property type="project" value="UniProtKB-UniRule"/>
</dbReference>
<dbReference type="InterPro" id="IPR006405">
    <property type="entry name" value="Nic_PRibTrfase_pncB"/>
</dbReference>
<dbReference type="CDD" id="cd01570">
    <property type="entry name" value="NAPRTase_A"/>
    <property type="match status" value="1"/>
</dbReference>
<dbReference type="InterPro" id="IPR007229">
    <property type="entry name" value="Nic_PRibTrfase-Fam"/>
</dbReference>
<comment type="pathway">
    <text evidence="1 9">Cofactor biosynthesis; NAD(+) biosynthesis; nicotinate D-ribonucleotide from nicotinate: step 1/1.</text>
</comment>
<dbReference type="Gene3D" id="3.20.140.10">
    <property type="entry name" value="nicotinate phosphoribosyltransferase"/>
    <property type="match status" value="1"/>
</dbReference>
<dbReference type="NCBIfam" id="NF009131">
    <property type="entry name" value="PRK12484.1"/>
    <property type="match status" value="1"/>
</dbReference>
<dbReference type="InterPro" id="IPR013785">
    <property type="entry name" value="Aldolase_TIM"/>
</dbReference>
<keyword evidence="4" id="KW-0597">Phosphoprotein</keyword>
<evidence type="ECO:0000256" key="6">
    <source>
        <dbReference type="ARBA" id="ARBA00022642"/>
    </source>
</evidence>
<evidence type="ECO:0000256" key="7">
    <source>
        <dbReference type="ARBA" id="ARBA00022679"/>
    </source>
</evidence>
<dbReference type="NCBIfam" id="TIGR01513">
    <property type="entry name" value="NAPRTase_put"/>
    <property type="match status" value="1"/>
</dbReference>
<dbReference type="Pfam" id="PF17767">
    <property type="entry name" value="NAPRTase_N"/>
    <property type="match status" value="1"/>
</dbReference>
<feature type="domain" description="Nicotinate phosphoribosyltransferase N-terminal" evidence="10">
    <location>
        <begin position="18"/>
        <end position="147"/>
    </location>
</feature>
<dbReference type="SUPFAM" id="SSF51690">
    <property type="entry name" value="Nicotinate/Quinolinate PRTase C-terminal domain-like"/>
    <property type="match status" value="1"/>
</dbReference>
<dbReference type="PANTHER" id="PTHR11098">
    <property type="entry name" value="NICOTINATE PHOSPHORIBOSYLTRANSFERASE"/>
    <property type="match status" value="1"/>
</dbReference>
<comment type="similarity">
    <text evidence="2 9">Belongs to the NAPRTase family.</text>
</comment>
<evidence type="ECO:0000256" key="3">
    <source>
        <dbReference type="ARBA" id="ARBA00013236"/>
    </source>
</evidence>
<name>A0A5B1LA71_9ACTN</name>
<dbReference type="InterPro" id="IPR040727">
    <property type="entry name" value="NAPRTase_N"/>
</dbReference>
<dbReference type="Proteomes" id="UP000325003">
    <property type="component" value="Unassembled WGS sequence"/>
</dbReference>
<dbReference type="EC" id="6.3.4.21" evidence="3 9"/>
<evidence type="ECO:0000256" key="9">
    <source>
        <dbReference type="RuleBase" id="RU365100"/>
    </source>
</evidence>
<evidence type="ECO:0000256" key="5">
    <source>
        <dbReference type="ARBA" id="ARBA00022598"/>
    </source>
</evidence>
<evidence type="ECO:0000259" key="10">
    <source>
        <dbReference type="Pfam" id="PF17767"/>
    </source>
</evidence>
<dbReference type="InterPro" id="IPR036068">
    <property type="entry name" value="Nicotinate_pribotase-like_C"/>
</dbReference>
<accession>A0A5B1LA71</accession>
<dbReference type="SUPFAM" id="SSF54675">
    <property type="entry name" value="Nicotinate/Quinolinate PRTase N-terminal domain-like"/>
    <property type="match status" value="1"/>
</dbReference>
<dbReference type="UniPathway" id="UPA00253">
    <property type="reaction ID" value="UER00457"/>
</dbReference>
<evidence type="ECO:0000313" key="11">
    <source>
        <dbReference type="EMBL" id="KAA1417164.1"/>
    </source>
</evidence>
<evidence type="ECO:0000256" key="2">
    <source>
        <dbReference type="ARBA" id="ARBA00010897"/>
    </source>
</evidence>
<sequence>MVRLTTTRSVTVTDRTGLLTDRYELTMLDSWVRDGSADQNRAQHSAVFEVFARRLPEGRRYGVLAGLGRLLPLVEAFTFDSDEVAWLQAEGVIGEQTADYLRDFRFRGDIDAYPEGDLYFPGSPVLTVRGTLGECVVLETLVLSVLNHDTAIASAAARMVVAAGDRPIIEMGGRRTHEQAAIATARAAYLAGFASTSNLAAGRRYGIPTVGTAAHAFTLAHRSEEAAFRSQVDALGAGTTLLVDTYDIAEGIRTAVRVAGPALGAVRIDSGDLADEAAKARVLLDELGAPDTRIVATSDLDEFVITALADAPIDGYGVGTRVATGSGHPTASMVYKLVAVSDAVGGPLRTVSKKSKDKVSVGGHKTAFREYDDGRLVREYFITDGALPDRGKPVQVPVIRAGEVVHSPGIEEVRAFTAAALRTLPAEALSVAAGTPYLTVTLDNPEETA</sequence>
<evidence type="ECO:0000256" key="4">
    <source>
        <dbReference type="ARBA" id="ARBA00022553"/>
    </source>
</evidence>
<keyword evidence="6 9" id="KW-0662">Pyridine nucleotide biosynthesis</keyword>
<dbReference type="GO" id="GO:0005829">
    <property type="term" value="C:cytosol"/>
    <property type="evidence" value="ECO:0007669"/>
    <property type="project" value="TreeGrafter"/>
</dbReference>
<dbReference type="EMBL" id="VUJV01000006">
    <property type="protein sequence ID" value="KAA1417164.1"/>
    <property type="molecule type" value="Genomic_DNA"/>
</dbReference>
<dbReference type="NCBIfam" id="NF006698">
    <property type="entry name" value="PRK09243.1-5"/>
    <property type="match status" value="1"/>
</dbReference>
<dbReference type="Gene3D" id="3.20.20.70">
    <property type="entry name" value="Aldolase class I"/>
    <property type="match status" value="1"/>
</dbReference>
<reference evidence="11 12" key="1">
    <citation type="submission" date="2019-09" db="EMBL/GenBank/DDBJ databases">
        <title>Nocardioides panacisoli sp. nov., isolated from the soil of a ginseng field.</title>
        <authorList>
            <person name="Cho C."/>
        </authorList>
    </citation>
    <scope>NUCLEOTIDE SEQUENCE [LARGE SCALE GENOMIC DNA]</scope>
    <source>
        <strain evidence="11 12">BN130099</strain>
    </source>
</reference>
<evidence type="ECO:0000256" key="1">
    <source>
        <dbReference type="ARBA" id="ARBA00004952"/>
    </source>
</evidence>
<dbReference type="GO" id="GO:0016757">
    <property type="term" value="F:glycosyltransferase activity"/>
    <property type="evidence" value="ECO:0007669"/>
    <property type="project" value="UniProtKB-KW"/>
</dbReference>
<reference evidence="11 12" key="2">
    <citation type="submission" date="2019-09" db="EMBL/GenBank/DDBJ databases">
        <authorList>
            <person name="Jin C."/>
        </authorList>
    </citation>
    <scope>NUCLEOTIDE SEQUENCE [LARGE SCALE GENOMIC DNA]</scope>
    <source>
        <strain evidence="11 12">BN130099</strain>
    </source>
</reference>
<keyword evidence="11" id="KW-0328">Glycosyltransferase</keyword>
<comment type="PTM">
    <text evidence="9">Transiently phosphorylated on a His residue during the reaction cycle. Phosphorylation strongly increases the affinity for substrates and increases the rate of nicotinate D-ribonucleotide production. Dephosphorylation regenerates the low-affinity form of the enzyme, leading to product release.</text>
</comment>
<comment type="caution">
    <text evidence="11">The sequence shown here is derived from an EMBL/GenBank/DDBJ whole genome shotgun (WGS) entry which is preliminary data.</text>
</comment>
<evidence type="ECO:0000256" key="8">
    <source>
        <dbReference type="ARBA" id="ARBA00048668"/>
    </source>
</evidence>
<keyword evidence="7 9" id="KW-0808">Transferase</keyword>
<evidence type="ECO:0000313" key="12">
    <source>
        <dbReference type="Proteomes" id="UP000325003"/>
    </source>
</evidence>
<dbReference type="GO" id="GO:0034355">
    <property type="term" value="P:NAD+ biosynthetic process via the salvage pathway"/>
    <property type="evidence" value="ECO:0007669"/>
    <property type="project" value="TreeGrafter"/>
</dbReference>
<keyword evidence="5 9" id="KW-0436">Ligase</keyword>
<keyword evidence="12" id="KW-1185">Reference proteome</keyword>